<feature type="transmembrane region" description="Helical" evidence="1">
    <location>
        <begin position="6"/>
        <end position="24"/>
    </location>
</feature>
<dbReference type="RefSeq" id="WP_181616075.1">
    <property type="nucleotide sequence ID" value="NZ_BAABAM010000013.1"/>
</dbReference>
<proteinExistence type="predicted"/>
<keyword evidence="1" id="KW-0472">Membrane</keyword>
<reference evidence="2 3" key="1">
    <citation type="submission" date="2020-07" db="EMBL/GenBank/DDBJ databases">
        <title>Genomic Encyclopedia of Type Strains, Phase IV (KMG-IV): sequencing the most valuable type-strain genomes for metagenomic binning, comparative biology and taxonomic classification.</title>
        <authorList>
            <person name="Goeker M."/>
        </authorList>
    </citation>
    <scope>NUCLEOTIDE SEQUENCE [LARGE SCALE GENOMIC DNA]</scope>
    <source>
        <strain evidence="2 3">DSM 45533</strain>
    </source>
</reference>
<protein>
    <submittedName>
        <fullName evidence="2">Uncharacterized protein</fullName>
    </submittedName>
</protein>
<evidence type="ECO:0000313" key="3">
    <source>
        <dbReference type="Proteomes" id="UP000530928"/>
    </source>
</evidence>
<keyword evidence="3" id="KW-1185">Reference proteome</keyword>
<name>A0A7W0HVS5_9ACTN</name>
<evidence type="ECO:0000256" key="1">
    <source>
        <dbReference type="SAM" id="Phobius"/>
    </source>
</evidence>
<keyword evidence="1" id="KW-1133">Transmembrane helix</keyword>
<dbReference type="EMBL" id="JACDUR010000011">
    <property type="protein sequence ID" value="MBA2897367.1"/>
    <property type="molecule type" value="Genomic_DNA"/>
</dbReference>
<comment type="caution">
    <text evidence="2">The sequence shown here is derived from an EMBL/GenBank/DDBJ whole genome shotgun (WGS) entry which is preliminary data.</text>
</comment>
<evidence type="ECO:0000313" key="2">
    <source>
        <dbReference type="EMBL" id="MBA2897367.1"/>
    </source>
</evidence>
<dbReference type="AlphaFoldDB" id="A0A7W0HVS5"/>
<organism evidence="2 3">
    <name type="scientific">Nonomuraea soli</name>
    <dbReference type="NCBI Taxonomy" id="1032476"/>
    <lineage>
        <taxon>Bacteria</taxon>
        <taxon>Bacillati</taxon>
        <taxon>Actinomycetota</taxon>
        <taxon>Actinomycetes</taxon>
        <taxon>Streptosporangiales</taxon>
        <taxon>Streptosporangiaceae</taxon>
        <taxon>Nonomuraea</taxon>
    </lineage>
</organism>
<gene>
    <name evidence="2" type="ORF">HNR30_008765</name>
</gene>
<dbReference type="Proteomes" id="UP000530928">
    <property type="component" value="Unassembled WGS sequence"/>
</dbReference>
<accession>A0A7W0HVS5</accession>
<keyword evidence="1" id="KW-0812">Transmembrane</keyword>
<sequence>MSSSALAIVILASSLTYMILDGLFDFGLARSLQRLAAGGTGRLRRRRRRPRCRRRGCECRTRRLRPLTRVKLQSLVDESLPDDRYGPLIDFYEGER</sequence>